<gene>
    <name evidence="1" type="ORF">SLEP1_g56624</name>
</gene>
<dbReference type="EMBL" id="BPVZ01000326">
    <property type="protein sequence ID" value="GKV49901.1"/>
    <property type="molecule type" value="Genomic_DNA"/>
</dbReference>
<evidence type="ECO:0000313" key="2">
    <source>
        <dbReference type="Proteomes" id="UP001054252"/>
    </source>
</evidence>
<dbReference type="AlphaFoldDB" id="A0AAV5MM97"/>
<dbReference type="PANTHER" id="PTHR32011:SF2">
    <property type="entry name" value="OS08G0472400 PROTEIN"/>
    <property type="match status" value="1"/>
</dbReference>
<sequence>MPRSEIPIWVQEYIEQIELVLREGGWDETDISDIVDVSASGFFREEMVLLDNQTILDALLLKASWFSESLRKAGWSYEEVSDALGFNFWLRKERKPAKKLSPKLSEKIGKLVESVSR</sequence>
<comment type="caution">
    <text evidence="1">The sequence shown here is derived from an EMBL/GenBank/DDBJ whole genome shotgun (WGS) entry which is preliminary data.</text>
</comment>
<organism evidence="1 2">
    <name type="scientific">Rubroshorea leprosula</name>
    <dbReference type="NCBI Taxonomy" id="152421"/>
    <lineage>
        <taxon>Eukaryota</taxon>
        <taxon>Viridiplantae</taxon>
        <taxon>Streptophyta</taxon>
        <taxon>Embryophyta</taxon>
        <taxon>Tracheophyta</taxon>
        <taxon>Spermatophyta</taxon>
        <taxon>Magnoliopsida</taxon>
        <taxon>eudicotyledons</taxon>
        <taxon>Gunneridae</taxon>
        <taxon>Pentapetalae</taxon>
        <taxon>rosids</taxon>
        <taxon>malvids</taxon>
        <taxon>Malvales</taxon>
        <taxon>Dipterocarpaceae</taxon>
        <taxon>Rubroshorea</taxon>
    </lineage>
</organism>
<accession>A0AAV5MM97</accession>
<keyword evidence="2" id="KW-1185">Reference proteome</keyword>
<dbReference type="PANTHER" id="PTHR32011">
    <property type="entry name" value="OS08G0472400 PROTEIN"/>
    <property type="match status" value="1"/>
</dbReference>
<name>A0AAV5MM97_9ROSI</name>
<protein>
    <submittedName>
        <fullName evidence="1">Uncharacterized protein</fullName>
    </submittedName>
</protein>
<proteinExistence type="predicted"/>
<evidence type="ECO:0000313" key="1">
    <source>
        <dbReference type="EMBL" id="GKV49901.1"/>
    </source>
</evidence>
<reference evidence="1 2" key="1">
    <citation type="journal article" date="2021" name="Commun. Biol.">
        <title>The genome of Shorea leprosula (Dipterocarpaceae) highlights the ecological relevance of drought in aseasonal tropical rainforests.</title>
        <authorList>
            <person name="Ng K.K.S."/>
            <person name="Kobayashi M.J."/>
            <person name="Fawcett J.A."/>
            <person name="Hatakeyama M."/>
            <person name="Paape T."/>
            <person name="Ng C.H."/>
            <person name="Ang C.C."/>
            <person name="Tnah L.H."/>
            <person name="Lee C.T."/>
            <person name="Nishiyama T."/>
            <person name="Sese J."/>
            <person name="O'Brien M.J."/>
            <person name="Copetti D."/>
            <person name="Mohd Noor M.I."/>
            <person name="Ong R.C."/>
            <person name="Putra M."/>
            <person name="Sireger I.Z."/>
            <person name="Indrioko S."/>
            <person name="Kosugi Y."/>
            <person name="Izuno A."/>
            <person name="Isagi Y."/>
            <person name="Lee S.L."/>
            <person name="Shimizu K.K."/>
        </authorList>
    </citation>
    <scope>NUCLEOTIDE SEQUENCE [LARGE SCALE GENOMIC DNA]</scope>
    <source>
        <strain evidence="1">214</strain>
    </source>
</reference>
<dbReference type="Proteomes" id="UP001054252">
    <property type="component" value="Unassembled WGS sequence"/>
</dbReference>